<evidence type="ECO:0000313" key="2">
    <source>
        <dbReference type="Proteomes" id="UP000626109"/>
    </source>
</evidence>
<protein>
    <submittedName>
        <fullName evidence="1">Uncharacterized protein</fullName>
    </submittedName>
</protein>
<comment type="caution">
    <text evidence="1">The sequence shown here is derived from an EMBL/GenBank/DDBJ whole genome shotgun (WGS) entry which is preliminary data.</text>
</comment>
<proteinExistence type="predicted"/>
<sequence>SLGAGACSAVVGTAGLALKNCSLAVGSRRLTVELSTPPVPGASLWMELQLVNLPMLGVRQCINSSSLGGFFVKTGGHLSQHNMTQHPEPLGTLDGVLDRCCRQDATSCFQFSSAEACEASKRSLSCLGCSSFSSLAAGAQSSSSRLGCPEFQADNVPGYGMLREEVVCDQSASGISSGSSVASVSECALDGNWFVVSLGGPDDLPFHAANFVMSCPILAGDCDLVLGSGSGRVAVNLWEAPGLRVELLAALLEAELRVPGSAQTTAEVKRVCANFEELLNLLGEGRSPHAVDWWLRYSSFAQRAGSWEGVSGVPSPSDLHMRALRAVPDQALYQERATRLLQGSGA</sequence>
<accession>A0A813HS53</accession>
<gene>
    <name evidence="1" type="ORF">PGLA2088_LOCUS2071</name>
</gene>
<organism evidence="1 2">
    <name type="scientific">Polarella glacialis</name>
    <name type="common">Dinoflagellate</name>
    <dbReference type="NCBI Taxonomy" id="89957"/>
    <lineage>
        <taxon>Eukaryota</taxon>
        <taxon>Sar</taxon>
        <taxon>Alveolata</taxon>
        <taxon>Dinophyceae</taxon>
        <taxon>Suessiales</taxon>
        <taxon>Suessiaceae</taxon>
        <taxon>Polarella</taxon>
    </lineage>
</organism>
<feature type="non-terminal residue" evidence="1">
    <location>
        <position position="1"/>
    </location>
</feature>
<name>A0A813HS53_POLGL</name>
<reference evidence="1" key="1">
    <citation type="submission" date="2021-02" db="EMBL/GenBank/DDBJ databases">
        <authorList>
            <person name="Dougan E. K."/>
            <person name="Rhodes N."/>
            <person name="Thang M."/>
            <person name="Chan C."/>
        </authorList>
    </citation>
    <scope>NUCLEOTIDE SEQUENCE</scope>
</reference>
<dbReference type="EMBL" id="CAJNNW010001667">
    <property type="protein sequence ID" value="CAE8640221.1"/>
    <property type="molecule type" value="Genomic_DNA"/>
</dbReference>
<dbReference type="AlphaFoldDB" id="A0A813HS53"/>
<evidence type="ECO:0000313" key="1">
    <source>
        <dbReference type="EMBL" id="CAE8640221.1"/>
    </source>
</evidence>
<dbReference type="Proteomes" id="UP000626109">
    <property type="component" value="Unassembled WGS sequence"/>
</dbReference>